<protein>
    <submittedName>
        <fullName evidence="2">Uncharacterized protein</fullName>
    </submittedName>
</protein>
<dbReference type="EMBL" id="CP017839">
    <property type="protein sequence ID" value="APA95747.1"/>
    <property type="molecule type" value="Genomic_DNA"/>
</dbReference>
<name>A0ABC9YXP1_9NOCA</name>
<evidence type="ECO:0000313" key="1">
    <source>
        <dbReference type="EMBL" id="APA95747.1"/>
    </source>
</evidence>
<keyword evidence="3" id="KW-1185">Reference proteome</keyword>
<proteinExistence type="predicted"/>
<dbReference type="AlphaFoldDB" id="A0ABC9YXP1"/>
<gene>
    <name evidence="1" type="ORF">NS506_01678</name>
    <name evidence="2" type="ORF">NSK11_contig00072-0013</name>
</gene>
<accession>A0ABC9YXP1</accession>
<organism evidence="2 3">
    <name type="scientific">Nocardia seriolae</name>
    <dbReference type="NCBI Taxonomy" id="37332"/>
    <lineage>
        <taxon>Bacteria</taxon>
        <taxon>Bacillati</taxon>
        <taxon>Actinomycetota</taxon>
        <taxon>Actinomycetes</taxon>
        <taxon>Mycobacteriales</taxon>
        <taxon>Nocardiaceae</taxon>
        <taxon>Nocardia</taxon>
    </lineage>
</organism>
<reference evidence="1 4" key="3">
    <citation type="submission" date="2016-10" db="EMBL/GenBank/DDBJ databases">
        <title>Genome sequence of Nocardia seriolae strain EM150506, isolated from Anguila japonica.</title>
        <authorList>
            <person name="Han H.-J."/>
        </authorList>
    </citation>
    <scope>NUCLEOTIDE SEQUENCE [LARGE SCALE GENOMIC DNA]</scope>
    <source>
        <strain evidence="1 4">EM150506</strain>
    </source>
</reference>
<reference evidence="2 3" key="2">
    <citation type="journal article" date="2016" name="Genome Announc.">
        <title>Draft Genome Sequence of Erythromycin- and Oxytetracycline-Sensitive Nocardia seriolae Strain U-1 (NBRC 110359).</title>
        <authorList>
            <person name="Imajoh M."/>
            <person name="Sukeda M."/>
            <person name="Shimizu M."/>
            <person name="Yamane J."/>
            <person name="Ohnishi K."/>
            <person name="Oshima S."/>
        </authorList>
    </citation>
    <scope>NUCLEOTIDE SEQUENCE [LARGE SCALE GENOMIC DNA]</scope>
    <source>
        <strain evidence="2 3">U-1</strain>
    </source>
</reference>
<dbReference type="KEGG" id="nsr:NS506_01678"/>
<sequence>MIRLPDWVKVGAPVRFRMTGRDDVRCVITAVGSSGRITLCNGERFESTDFTSGNRSGEGHFEKINRLSRVTKSMRATGA</sequence>
<dbReference type="EMBL" id="BBYQ01000072">
    <property type="protein sequence ID" value="GAP30090.1"/>
    <property type="molecule type" value="Genomic_DNA"/>
</dbReference>
<evidence type="ECO:0000313" key="4">
    <source>
        <dbReference type="Proteomes" id="UP000180166"/>
    </source>
</evidence>
<evidence type="ECO:0000313" key="3">
    <source>
        <dbReference type="Proteomes" id="UP000037179"/>
    </source>
</evidence>
<reference evidence="3" key="1">
    <citation type="submission" date="2015-07" db="EMBL/GenBank/DDBJ databases">
        <title>Nocardia seriolae U-1 whole genome shotgun sequence.</title>
        <authorList>
            <person name="Imajoh M."/>
            <person name="Fukumoto Y."/>
            <person name="Sukeda M."/>
            <person name="Yamane J."/>
            <person name="Yamasaki K."/>
            <person name="Shimizu M."/>
            <person name="Ohnishi K."/>
            <person name="Oshima S."/>
        </authorList>
    </citation>
    <scope>NUCLEOTIDE SEQUENCE [LARGE SCALE GENOMIC DNA]</scope>
    <source>
        <strain evidence="3">U-1</strain>
    </source>
</reference>
<evidence type="ECO:0000313" key="2">
    <source>
        <dbReference type="EMBL" id="GAP30090.1"/>
    </source>
</evidence>
<dbReference type="Proteomes" id="UP000180166">
    <property type="component" value="Chromosome"/>
</dbReference>
<dbReference type="RefSeq" id="WP_147459096.1">
    <property type="nucleotide sequence ID" value="NZ_CP017839.1"/>
</dbReference>
<dbReference type="Proteomes" id="UP000037179">
    <property type="component" value="Unassembled WGS sequence"/>
</dbReference>